<reference evidence="2 3" key="1">
    <citation type="journal article" date="2013" name="BMC Genomics">
        <title>Genomics-driven discovery of the pneumocandin biosynthetic gene cluster in the fungus Glarea lozoyensis.</title>
        <authorList>
            <person name="Chen L."/>
            <person name="Yue Q."/>
            <person name="Zhang X."/>
            <person name="Xiang M."/>
            <person name="Wang C."/>
            <person name="Li S."/>
            <person name="Che Y."/>
            <person name="Ortiz-Lopez F.J."/>
            <person name="Bills G.F."/>
            <person name="Liu X."/>
            <person name="An Z."/>
        </authorList>
    </citation>
    <scope>NUCLEOTIDE SEQUENCE [LARGE SCALE GENOMIC DNA]</scope>
    <source>
        <strain evidence="3">ATCC 20868 / MF5171</strain>
    </source>
</reference>
<dbReference type="RefSeq" id="XP_008078740.1">
    <property type="nucleotide sequence ID" value="XM_008080549.1"/>
</dbReference>
<feature type="region of interest" description="Disordered" evidence="1">
    <location>
        <begin position="1"/>
        <end position="20"/>
    </location>
</feature>
<dbReference type="OMA" id="WMGGESE"/>
<organism evidence="2 3">
    <name type="scientific">Glarea lozoyensis (strain ATCC 20868 / MF5171)</name>
    <dbReference type="NCBI Taxonomy" id="1116229"/>
    <lineage>
        <taxon>Eukaryota</taxon>
        <taxon>Fungi</taxon>
        <taxon>Dikarya</taxon>
        <taxon>Ascomycota</taxon>
        <taxon>Pezizomycotina</taxon>
        <taxon>Leotiomycetes</taxon>
        <taxon>Helotiales</taxon>
        <taxon>Helotiaceae</taxon>
        <taxon>Glarea</taxon>
    </lineage>
</organism>
<dbReference type="Proteomes" id="UP000016922">
    <property type="component" value="Unassembled WGS sequence"/>
</dbReference>
<evidence type="ECO:0000313" key="3">
    <source>
        <dbReference type="Proteomes" id="UP000016922"/>
    </source>
</evidence>
<dbReference type="AlphaFoldDB" id="S3E5A0"/>
<gene>
    <name evidence="2" type="ORF">GLAREA_06601</name>
</gene>
<dbReference type="eggNOG" id="ENOG502SD8H">
    <property type="taxonomic scope" value="Eukaryota"/>
</dbReference>
<dbReference type="EMBL" id="KE145357">
    <property type="protein sequence ID" value="EPE33588.1"/>
    <property type="molecule type" value="Genomic_DNA"/>
</dbReference>
<accession>S3E5A0</accession>
<dbReference type="KEGG" id="glz:GLAREA_06601"/>
<dbReference type="HOGENOM" id="CLU_090064_0_0_1"/>
<dbReference type="GeneID" id="19465654"/>
<sequence>MPSSPSPPEISSQTTTTSPPSSIAAQAQLIHTVSLISVVLCPVILALPPRKLDVYSILLVSGTFVGGNQLAREYTGRSIVQRVQEIPARWPSSGKAENVIRKETPWLGTDGAQLKTTNPLPIERNKHGILDELQKQKAATGTSQKPEWKQERDKREIEAAEEGKGYGDLITEQIWEVWNWGRGQAEELKEKDEEVVREAKDHEREKKQ</sequence>
<feature type="compositionally biased region" description="Low complexity" evidence="1">
    <location>
        <begin position="9"/>
        <end position="20"/>
    </location>
</feature>
<proteinExistence type="predicted"/>
<evidence type="ECO:0000256" key="1">
    <source>
        <dbReference type="SAM" id="MobiDB-lite"/>
    </source>
</evidence>
<protein>
    <submittedName>
        <fullName evidence="2">Uncharacterized protein</fullName>
    </submittedName>
</protein>
<evidence type="ECO:0000313" key="2">
    <source>
        <dbReference type="EMBL" id="EPE33588.1"/>
    </source>
</evidence>
<dbReference type="OrthoDB" id="5411041at2759"/>
<feature type="compositionally biased region" description="Basic and acidic residues" evidence="1">
    <location>
        <begin position="146"/>
        <end position="163"/>
    </location>
</feature>
<name>S3E5A0_GLAL2</name>
<feature type="region of interest" description="Disordered" evidence="1">
    <location>
        <begin position="135"/>
        <end position="163"/>
    </location>
</feature>
<feature type="region of interest" description="Disordered" evidence="1">
    <location>
        <begin position="186"/>
        <end position="208"/>
    </location>
</feature>
<keyword evidence="3" id="KW-1185">Reference proteome</keyword>